<keyword evidence="1" id="KW-0812">Transmembrane</keyword>
<dbReference type="STRING" id="137265.SAMN05421684_3194"/>
<sequence>MAFPDDVLTSEERVVLHVHPHWKTLARPILLAILVIAAAVVALIFVPSGIGQIIIGAAALVVLVWLLLRPVLVRQTTHYVFTDQRILLQVGIFNRDRHDIPLSRVNDHSMNQHFVERLLGTGTLVIESAGERGQQVLHDIPHVEKVQTLLYELVEADHDKGTLDEGEMREIMKEHREATADGAETV</sequence>
<protein>
    <submittedName>
        <fullName evidence="3">PH domain-containing protein</fullName>
    </submittedName>
</protein>
<evidence type="ECO:0000259" key="2">
    <source>
        <dbReference type="Pfam" id="PF03703"/>
    </source>
</evidence>
<keyword evidence="4" id="KW-1185">Reference proteome</keyword>
<accession>A0A1H3QVG9</accession>
<evidence type="ECO:0000313" key="3">
    <source>
        <dbReference type="EMBL" id="SDZ16988.1"/>
    </source>
</evidence>
<dbReference type="EMBL" id="FNQB01000002">
    <property type="protein sequence ID" value="SDZ16988.1"/>
    <property type="molecule type" value="Genomic_DNA"/>
</dbReference>
<feature type="domain" description="YdbS-like PH" evidence="2">
    <location>
        <begin position="75"/>
        <end position="149"/>
    </location>
</feature>
<dbReference type="RefSeq" id="WP_090792298.1">
    <property type="nucleotide sequence ID" value="NZ_BOND01000009.1"/>
</dbReference>
<feature type="transmembrane region" description="Helical" evidence="1">
    <location>
        <begin position="50"/>
        <end position="68"/>
    </location>
</feature>
<evidence type="ECO:0000256" key="1">
    <source>
        <dbReference type="SAM" id="Phobius"/>
    </source>
</evidence>
<dbReference type="PANTHER" id="PTHR37938">
    <property type="entry name" value="BLL0215 PROTEIN"/>
    <property type="match status" value="1"/>
</dbReference>
<keyword evidence="1" id="KW-0472">Membrane</keyword>
<organism evidence="3 4">
    <name type="scientific">Asanoa ishikariensis</name>
    <dbReference type="NCBI Taxonomy" id="137265"/>
    <lineage>
        <taxon>Bacteria</taxon>
        <taxon>Bacillati</taxon>
        <taxon>Actinomycetota</taxon>
        <taxon>Actinomycetes</taxon>
        <taxon>Micromonosporales</taxon>
        <taxon>Micromonosporaceae</taxon>
        <taxon>Asanoa</taxon>
    </lineage>
</organism>
<dbReference type="InterPro" id="IPR005182">
    <property type="entry name" value="YdbS-like_PH"/>
</dbReference>
<feature type="transmembrane region" description="Helical" evidence="1">
    <location>
        <begin position="25"/>
        <end position="44"/>
    </location>
</feature>
<keyword evidence="1" id="KW-1133">Transmembrane helix</keyword>
<evidence type="ECO:0000313" key="4">
    <source>
        <dbReference type="Proteomes" id="UP000199632"/>
    </source>
</evidence>
<dbReference type="Proteomes" id="UP000199632">
    <property type="component" value="Unassembled WGS sequence"/>
</dbReference>
<dbReference type="PANTHER" id="PTHR37938:SF1">
    <property type="entry name" value="BLL0215 PROTEIN"/>
    <property type="match status" value="1"/>
</dbReference>
<proteinExistence type="predicted"/>
<gene>
    <name evidence="3" type="ORF">SAMN05421684_3194</name>
</gene>
<name>A0A1H3QVG9_9ACTN</name>
<dbReference type="OrthoDB" id="4350422at2"/>
<reference evidence="4" key="1">
    <citation type="submission" date="2016-10" db="EMBL/GenBank/DDBJ databases">
        <authorList>
            <person name="Varghese N."/>
            <person name="Submissions S."/>
        </authorList>
    </citation>
    <scope>NUCLEOTIDE SEQUENCE [LARGE SCALE GENOMIC DNA]</scope>
    <source>
        <strain evidence="4">DSM 44718</strain>
    </source>
</reference>
<dbReference type="AlphaFoldDB" id="A0A1H3QVG9"/>
<dbReference type="Pfam" id="PF03703">
    <property type="entry name" value="bPH_2"/>
    <property type="match status" value="1"/>
</dbReference>